<dbReference type="AlphaFoldDB" id="A0A9N9ILX7"/>
<dbReference type="OrthoDB" id="2428472at2759"/>
<evidence type="ECO:0000313" key="2">
    <source>
        <dbReference type="Proteomes" id="UP000789759"/>
    </source>
</evidence>
<accession>A0A9N9ILX7</accession>
<reference evidence="1" key="1">
    <citation type="submission" date="2021-06" db="EMBL/GenBank/DDBJ databases">
        <authorList>
            <person name="Kallberg Y."/>
            <person name="Tangrot J."/>
            <person name="Rosling A."/>
        </authorList>
    </citation>
    <scope>NUCLEOTIDE SEQUENCE</scope>
    <source>
        <strain evidence="1">FL966</strain>
    </source>
</reference>
<dbReference type="EMBL" id="CAJVQA010015967">
    <property type="protein sequence ID" value="CAG8740292.1"/>
    <property type="molecule type" value="Genomic_DNA"/>
</dbReference>
<keyword evidence="2" id="KW-1185">Reference proteome</keyword>
<gene>
    <name evidence="1" type="ORF">CPELLU_LOCUS14043</name>
</gene>
<comment type="caution">
    <text evidence="1">The sequence shown here is derived from an EMBL/GenBank/DDBJ whole genome shotgun (WGS) entry which is preliminary data.</text>
</comment>
<sequence>MRESLKRSDDTKQSLKQEIEDWDMNSIFNEISKNILIECQVPSPKVVILSPGNNPNCDANVHNACDLFYNDIGICNTGCLDIACNQAIFCRLILYKEKNKDARPLLSQWHMSKDICVALINIFLGYGIANMAATSRVLELIWVTIGITICKYLCNKNQKLDDIENRNYEMQMKNLAAFAPLFPVAGKINYSSSATYFLAYVDEDPHLQEHEIFMNASEMTLAGFYSIYTCYDLVVAHLQEILCQDVHKTEPRNTEGCRKYNVVVHKLISLSEYQKKELVKNKSLQNNQVGNNIVSTKQLYEQIGTKCQCRVMNDNEKKLLENLLKYDNFSEDKAIETLRQLQEQSND</sequence>
<protein>
    <submittedName>
        <fullName evidence="1">21268_t:CDS:1</fullName>
    </submittedName>
</protein>
<proteinExistence type="predicted"/>
<organism evidence="1 2">
    <name type="scientific">Cetraspora pellucida</name>
    <dbReference type="NCBI Taxonomy" id="1433469"/>
    <lineage>
        <taxon>Eukaryota</taxon>
        <taxon>Fungi</taxon>
        <taxon>Fungi incertae sedis</taxon>
        <taxon>Mucoromycota</taxon>
        <taxon>Glomeromycotina</taxon>
        <taxon>Glomeromycetes</taxon>
        <taxon>Diversisporales</taxon>
        <taxon>Gigasporaceae</taxon>
        <taxon>Cetraspora</taxon>
    </lineage>
</organism>
<dbReference type="Proteomes" id="UP000789759">
    <property type="component" value="Unassembled WGS sequence"/>
</dbReference>
<name>A0A9N9ILX7_9GLOM</name>
<evidence type="ECO:0000313" key="1">
    <source>
        <dbReference type="EMBL" id="CAG8740292.1"/>
    </source>
</evidence>